<dbReference type="AlphaFoldDB" id="A0A6M8F0M7"/>
<evidence type="ECO:0000313" key="3">
    <source>
        <dbReference type="EMBL" id="QKE29824.1"/>
    </source>
</evidence>
<dbReference type="GO" id="GO:0003677">
    <property type="term" value="F:DNA binding"/>
    <property type="evidence" value="ECO:0007669"/>
    <property type="project" value="InterPro"/>
</dbReference>
<proteinExistence type="predicted"/>
<gene>
    <name evidence="2" type="ORF">AACT_1710</name>
    <name evidence="3" type="ORF">AACT_2755</name>
</gene>
<organism evidence="2 4">
    <name type="scientific">Arcobacter acticola</name>
    <dbReference type="NCBI Taxonomy" id="1849015"/>
    <lineage>
        <taxon>Bacteria</taxon>
        <taxon>Pseudomonadati</taxon>
        <taxon>Campylobacterota</taxon>
        <taxon>Epsilonproteobacteria</taxon>
        <taxon>Campylobacterales</taxon>
        <taxon>Arcobacteraceae</taxon>
        <taxon>Arcobacter</taxon>
    </lineage>
</organism>
<dbReference type="Proteomes" id="UP000503483">
    <property type="component" value="Chromosome"/>
</dbReference>
<dbReference type="EMBL" id="CP042652">
    <property type="protein sequence ID" value="QKE28864.1"/>
    <property type="molecule type" value="Genomic_DNA"/>
</dbReference>
<name>A0A6M8F0M7_9BACT</name>
<protein>
    <submittedName>
        <fullName evidence="2">Transposase, IS1634 family</fullName>
    </submittedName>
</protein>
<feature type="domain" description="Transposase IS4-like" evidence="1">
    <location>
        <begin position="175"/>
        <end position="447"/>
    </location>
</feature>
<evidence type="ECO:0000313" key="4">
    <source>
        <dbReference type="Proteomes" id="UP000503483"/>
    </source>
</evidence>
<evidence type="ECO:0000313" key="2">
    <source>
        <dbReference type="EMBL" id="QKE28864.1"/>
    </source>
</evidence>
<reference evidence="2 4" key="1">
    <citation type="submission" date="2019-08" db="EMBL/GenBank/DDBJ databases">
        <title>Complete genome sequence of Arcobacter acticola.</title>
        <authorList>
            <person name="Miller W."/>
        </authorList>
    </citation>
    <scope>NUCLEOTIDE SEQUENCE [LARGE SCALE GENOMIC DNA]</scope>
    <source>
        <strain evidence="2 4">KCTC 52212</strain>
    </source>
</reference>
<evidence type="ECO:0000259" key="1">
    <source>
        <dbReference type="Pfam" id="PF01609"/>
    </source>
</evidence>
<dbReference type="SUPFAM" id="SSF53098">
    <property type="entry name" value="Ribonuclease H-like"/>
    <property type="match status" value="1"/>
</dbReference>
<dbReference type="KEGG" id="paco:AACT_2755"/>
<dbReference type="GO" id="GO:0004803">
    <property type="term" value="F:transposase activity"/>
    <property type="evidence" value="ECO:0007669"/>
    <property type="project" value="InterPro"/>
</dbReference>
<sequence length="514" mass="59810">MFIRKKRNASGSISVQIIEKIGRNNKVVQTIGSSKDEIEIELLYEEGLKLIPQLTKQPILNLFPNDNSENIIDTFVKNLSTNSIVCIGPELIIARLFDYIGFSKIIDDELLKHLVVTRLINPGSKLKVIEYLKRYRNIDIDIMKIYRFMDKFNVVYKEEIEQVAFEHTKKILGEITVLFYDVTTLYFESEDEDDLRRIGFSKDGKFQSPQIMLGLLVGEKGYPIGYDIYEGNSYEGNTFIPILQKFEKKFNLEKPIVIADSGLLSKNNIEQLKTHNYKYILGARIKNENHITKSKILSLNLDVNNAIATVAKGDDTLVLSYTDKRAKKDKYNREKGLKRLEKKIKSGRLTKDQINSRGYNKYLHLKNEIEVVIDYDKFNEDALWDGLKGYITNTTLSPSEVIENYSNLWHIERAFRISKTDLKIRPIHHYLRHRIEAHISISFIAYTVYKELERIIKLHDKNLSVQIALEEIKTIYGLEYINPLTHKKKFEVLQLNEIQLKIQNIIDIHIGCLE</sequence>
<dbReference type="RefSeq" id="WP_172126420.1">
    <property type="nucleotide sequence ID" value="NZ_CP042652.1"/>
</dbReference>
<keyword evidence="4" id="KW-1185">Reference proteome</keyword>
<dbReference type="KEGG" id="paco:AACT_1710"/>
<dbReference type="InterPro" id="IPR002559">
    <property type="entry name" value="Transposase_11"/>
</dbReference>
<dbReference type="InterPro" id="IPR047654">
    <property type="entry name" value="IS1634_transpos"/>
</dbReference>
<accession>A0A6M8F0M7</accession>
<dbReference type="InterPro" id="IPR012337">
    <property type="entry name" value="RNaseH-like_sf"/>
</dbReference>
<dbReference type="EMBL" id="CP042652">
    <property type="protein sequence ID" value="QKE29824.1"/>
    <property type="molecule type" value="Genomic_DNA"/>
</dbReference>
<dbReference type="Pfam" id="PF01609">
    <property type="entry name" value="DDE_Tnp_1"/>
    <property type="match status" value="1"/>
</dbReference>
<dbReference type="GO" id="GO:0006313">
    <property type="term" value="P:DNA transposition"/>
    <property type="evidence" value="ECO:0007669"/>
    <property type="project" value="InterPro"/>
</dbReference>
<dbReference type="NCBIfam" id="NF033559">
    <property type="entry name" value="transpos_IS1634"/>
    <property type="match status" value="1"/>
</dbReference>